<keyword evidence="4 6" id="KW-1133">Transmembrane helix</keyword>
<dbReference type="Pfam" id="PF12823">
    <property type="entry name" value="DUF3817"/>
    <property type="match status" value="1"/>
</dbReference>
<dbReference type="GO" id="GO:0005886">
    <property type="term" value="C:plasma membrane"/>
    <property type="evidence" value="ECO:0007669"/>
    <property type="project" value="UniProtKB-SubCell"/>
</dbReference>
<dbReference type="PANTHER" id="PTHR40077:SF2">
    <property type="entry name" value="MEMBRANE PROTEIN"/>
    <property type="match status" value="1"/>
</dbReference>
<comment type="subcellular location">
    <subcellularLocation>
        <location evidence="1">Cell membrane</location>
        <topology evidence="1">Multi-pass membrane protein</topology>
    </subcellularLocation>
</comment>
<accession>A0A4Q7NQZ4</accession>
<keyword evidence="3 6" id="KW-0812">Transmembrane</keyword>
<dbReference type="NCBIfam" id="TIGR03954">
    <property type="entry name" value="integ_memb_HG"/>
    <property type="match status" value="1"/>
</dbReference>
<dbReference type="RefSeq" id="WP_231116412.1">
    <property type="nucleotide sequence ID" value="NZ_SGXD01000003.1"/>
</dbReference>
<protein>
    <submittedName>
        <fullName evidence="8">Integral membrane protein</fullName>
    </submittedName>
</protein>
<evidence type="ECO:0000256" key="5">
    <source>
        <dbReference type="ARBA" id="ARBA00023136"/>
    </source>
</evidence>
<evidence type="ECO:0000256" key="6">
    <source>
        <dbReference type="SAM" id="Phobius"/>
    </source>
</evidence>
<feature type="transmembrane region" description="Helical" evidence="6">
    <location>
        <begin position="12"/>
        <end position="35"/>
    </location>
</feature>
<dbReference type="EMBL" id="SGXD01000003">
    <property type="protein sequence ID" value="RZS87592.1"/>
    <property type="molecule type" value="Genomic_DNA"/>
</dbReference>
<dbReference type="InterPro" id="IPR023845">
    <property type="entry name" value="DUF3817_TM"/>
</dbReference>
<feature type="transmembrane region" description="Helical" evidence="6">
    <location>
        <begin position="41"/>
        <end position="60"/>
    </location>
</feature>
<keyword evidence="9" id="KW-1185">Reference proteome</keyword>
<gene>
    <name evidence="8" type="ORF">EV189_3025</name>
</gene>
<evidence type="ECO:0000313" key="8">
    <source>
        <dbReference type="EMBL" id="RZS87592.1"/>
    </source>
</evidence>
<evidence type="ECO:0000256" key="1">
    <source>
        <dbReference type="ARBA" id="ARBA00004651"/>
    </source>
</evidence>
<dbReference type="PANTHER" id="PTHR40077">
    <property type="entry name" value="MEMBRANE PROTEIN-RELATED"/>
    <property type="match status" value="1"/>
</dbReference>
<comment type="caution">
    <text evidence="8">The sequence shown here is derived from an EMBL/GenBank/DDBJ whole genome shotgun (WGS) entry which is preliminary data.</text>
</comment>
<dbReference type="AlphaFoldDB" id="A0A4Q7NQZ4"/>
<evidence type="ECO:0000313" key="9">
    <source>
        <dbReference type="Proteomes" id="UP000293638"/>
    </source>
</evidence>
<keyword evidence="2" id="KW-1003">Cell membrane</keyword>
<name>A0A4Q7NQZ4_9ACTN</name>
<sequence length="106" mass="11514">MRSALLRYRVMAYVTGTVLLAGTVLLVAKALGIFATHGTPVFYSVLWIAHGYLYIVYCVTGVNLALKERWGLVKTLLVLLAGTVPAMSFVAERRVVADTRARASVA</sequence>
<evidence type="ECO:0000256" key="4">
    <source>
        <dbReference type="ARBA" id="ARBA00022989"/>
    </source>
</evidence>
<dbReference type="Proteomes" id="UP000293638">
    <property type="component" value="Unassembled WGS sequence"/>
</dbReference>
<evidence type="ECO:0000259" key="7">
    <source>
        <dbReference type="Pfam" id="PF12823"/>
    </source>
</evidence>
<evidence type="ECO:0000256" key="3">
    <source>
        <dbReference type="ARBA" id="ARBA00022692"/>
    </source>
</evidence>
<organism evidence="8 9">
    <name type="scientific">Motilibacter rhizosphaerae</name>
    <dbReference type="NCBI Taxonomy" id="598652"/>
    <lineage>
        <taxon>Bacteria</taxon>
        <taxon>Bacillati</taxon>
        <taxon>Actinomycetota</taxon>
        <taxon>Actinomycetes</taxon>
        <taxon>Motilibacterales</taxon>
        <taxon>Motilibacteraceae</taxon>
        <taxon>Motilibacter</taxon>
    </lineage>
</organism>
<evidence type="ECO:0000256" key="2">
    <source>
        <dbReference type="ARBA" id="ARBA00022475"/>
    </source>
</evidence>
<keyword evidence="5 6" id="KW-0472">Membrane</keyword>
<proteinExistence type="predicted"/>
<feature type="domain" description="DUF3817" evidence="7">
    <location>
        <begin position="6"/>
        <end position="95"/>
    </location>
</feature>
<reference evidence="8 9" key="1">
    <citation type="submission" date="2019-02" db="EMBL/GenBank/DDBJ databases">
        <title>Genomic Encyclopedia of Type Strains, Phase IV (KMG-IV): sequencing the most valuable type-strain genomes for metagenomic binning, comparative biology and taxonomic classification.</title>
        <authorList>
            <person name="Goeker M."/>
        </authorList>
    </citation>
    <scope>NUCLEOTIDE SEQUENCE [LARGE SCALE GENOMIC DNA]</scope>
    <source>
        <strain evidence="8 9">DSM 45622</strain>
    </source>
</reference>